<dbReference type="EMBL" id="LR899014">
    <property type="protein sequence ID" value="CAD7092493.1"/>
    <property type="molecule type" value="Genomic_DNA"/>
</dbReference>
<organism evidence="9 10">
    <name type="scientific">Hermetia illucens</name>
    <name type="common">Black soldier fly</name>
    <dbReference type="NCBI Taxonomy" id="343691"/>
    <lineage>
        <taxon>Eukaryota</taxon>
        <taxon>Metazoa</taxon>
        <taxon>Ecdysozoa</taxon>
        <taxon>Arthropoda</taxon>
        <taxon>Hexapoda</taxon>
        <taxon>Insecta</taxon>
        <taxon>Pterygota</taxon>
        <taxon>Neoptera</taxon>
        <taxon>Endopterygota</taxon>
        <taxon>Diptera</taxon>
        <taxon>Brachycera</taxon>
        <taxon>Stratiomyomorpha</taxon>
        <taxon>Stratiomyidae</taxon>
        <taxon>Hermetiinae</taxon>
        <taxon>Hermetia</taxon>
    </lineage>
</organism>
<sequence length="405" mass="44659">MSDGSSAADASSAQGEFREYHWAYSVMDSSRVSTCLISMLLIVYGSFRSLNMEQEARERQERKRKDNENMKNLLTGEPVTDQQGGAGKFATLDTMHALCLPLGASVSLLVMFFFFDSMQLLFAVCTAIIATVALAFLLLPMCQYIIRPCSDGNRVSFGFCGRFTAAELFSFLLSVSIVCIWVLTGHWLLMDAMGMGLCVAFIAFVRLPSLKVSTLLLTGLLIYDVFWVFFSSYIFSTNVMVKVATRPAENPVGIVARKLNLGGIVKEPPKLNLPGKLVFPSYHNSGHFSMLGLGDIVMPGLLLCFVLRYDAYKKSQGVTSDPGLAPPKGMGSKLTYFHCSLLGYFLGLLTATVSSEIFKAAQPALLYLVPFTLLPLLTMAYVKGDLRRMWSEPFITQPTSKQLEV</sequence>
<dbReference type="Pfam" id="PF04258">
    <property type="entry name" value="Peptidase_A22B"/>
    <property type="match status" value="1"/>
</dbReference>
<reference evidence="9 10" key="1">
    <citation type="submission" date="2020-11" db="EMBL/GenBank/DDBJ databases">
        <authorList>
            <person name="Wallbank WR R."/>
            <person name="Pardo Diaz C."/>
            <person name="Kozak K."/>
            <person name="Martin S."/>
            <person name="Jiggins C."/>
            <person name="Moest M."/>
            <person name="Warren A I."/>
            <person name="Generalovic N T."/>
            <person name="Byers J.R.P. K."/>
            <person name="Montejo-Kovacevich G."/>
            <person name="Yen C E."/>
        </authorList>
    </citation>
    <scope>NUCLEOTIDE SEQUENCE [LARGE SCALE GENOMIC DNA]</scope>
</reference>
<evidence type="ECO:0000256" key="1">
    <source>
        <dbReference type="ARBA" id="ARBA00004127"/>
    </source>
</evidence>
<evidence type="ECO:0000256" key="2">
    <source>
        <dbReference type="ARBA" id="ARBA00006859"/>
    </source>
</evidence>
<keyword evidence="6 8" id="KW-0472">Membrane</keyword>
<evidence type="ECO:0000256" key="4">
    <source>
        <dbReference type="ARBA" id="ARBA00022801"/>
    </source>
</evidence>
<dbReference type="GO" id="GO:0033619">
    <property type="term" value="P:membrane protein proteolysis"/>
    <property type="evidence" value="ECO:0007669"/>
    <property type="project" value="TreeGrafter"/>
</dbReference>
<feature type="region of interest" description="Disordered" evidence="7">
    <location>
        <begin position="55"/>
        <end position="80"/>
    </location>
</feature>
<evidence type="ECO:0000313" key="9">
    <source>
        <dbReference type="EMBL" id="CAD7092493.1"/>
    </source>
</evidence>
<gene>
    <name evidence="9" type="ORF">HERILL_LOCUS14850</name>
</gene>
<feature type="transmembrane region" description="Helical" evidence="8">
    <location>
        <begin position="189"/>
        <end position="207"/>
    </location>
</feature>
<dbReference type="InterPro" id="IPR007369">
    <property type="entry name" value="Peptidase_A22B_SPP"/>
</dbReference>
<dbReference type="Proteomes" id="UP000594454">
    <property type="component" value="Chromosome 6"/>
</dbReference>
<dbReference type="GO" id="GO:0098553">
    <property type="term" value="C:lumenal side of endoplasmic reticulum membrane"/>
    <property type="evidence" value="ECO:0007669"/>
    <property type="project" value="TreeGrafter"/>
</dbReference>
<comment type="similarity">
    <text evidence="2">Belongs to the peptidase A22B family.</text>
</comment>
<feature type="transmembrane region" description="Helical" evidence="8">
    <location>
        <begin position="336"/>
        <end position="358"/>
    </location>
</feature>
<dbReference type="GO" id="GO:0098554">
    <property type="term" value="C:cytoplasmic side of endoplasmic reticulum membrane"/>
    <property type="evidence" value="ECO:0007669"/>
    <property type="project" value="TreeGrafter"/>
</dbReference>
<dbReference type="SMART" id="SM00730">
    <property type="entry name" value="PSN"/>
    <property type="match status" value="1"/>
</dbReference>
<evidence type="ECO:0000256" key="3">
    <source>
        <dbReference type="ARBA" id="ARBA00022692"/>
    </source>
</evidence>
<feature type="compositionally biased region" description="Basic and acidic residues" evidence="7">
    <location>
        <begin position="55"/>
        <end position="69"/>
    </location>
</feature>
<feature type="transmembrane region" description="Helical" evidence="8">
    <location>
        <begin position="163"/>
        <end position="183"/>
    </location>
</feature>
<keyword evidence="5 8" id="KW-1133">Transmembrane helix</keyword>
<name>A0A7R8Z205_HERIL</name>
<dbReference type="InParanoid" id="A0A7R8Z205"/>
<dbReference type="GO" id="GO:0006465">
    <property type="term" value="P:signal peptide processing"/>
    <property type="evidence" value="ECO:0007669"/>
    <property type="project" value="TreeGrafter"/>
</dbReference>
<feature type="transmembrane region" description="Helical" evidence="8">
    <location>
        <begin position="288"/>
        <end position="307"/>
    </location>
</feature>
<proteinExistence type="inferred from homology"/>
<dbReference type="PANTHER" id="PTHR12174">
    <property type="entry name" value="SIGNAL PEPTIDE PEPTIDASE"/>
    <property type="match status" value="1"/>
</dbReference>
<feature type="transmembrane region" description="Helical" evidence="8">
    <location>
        <begin position="121"/>
        <end position="142"/>
    </location>
</feature>
<comment type="subcellular location">
    <subcellularLocation>
        <location evidence="1">Endomembrane system</location>
        <topology evidence="1">Multi-pass membrane protein</topology>
    </subcellularLocation>
</comment>
<evidence type="ECO:0000256" key="5">
    <source>
        <dbReference type="ARBA" id="ARBA00022989"/>
    </source>
</evidence>
<dbReference type="PANTHER" id="PTHR12174:SF22">
    <property type="entry name" value="SIGNAL PEPTIDE PEPTIDASE-LIKE 3"/>
    <property type="match status" value="1"/>
</dbReference>
<feature type="transmembrane region" description="Helical" evidence="8">
    <location>
        <begin position="364"/>
        <end position="382"/>
    </location>
</feature>
<keyword evidence="3 8" id="KW-0812">Transmembrane</keyword>
<evidence type="ECO:0008006" key="11">
    <source>
        <dbReference type="Google" id="ProtNLM"/>
    </source>
</evidence>
<evidence type="ECO:0000256" key="7">
    <source>
        <dbReference type="SAM" id="MobiDB-lite"/>
    </source>
</evidence>
<evidence type="ECO:0000256" key="8">
    <source>
        <dbReference type="SAM" id="Phobius"/>
    </source>
</evidence>
<dbReference type="GO" id="GO:0030660">
    <property type="term" value="C:Golgi-associated vesicle membrane"/>
    <property type="evidence" value="ECO:0007669"/>
    <property type="project" value="TreeGrafter"/>
</dbReference>
<protein>
    <recommendedName>
        <fullName evidence="11">Signal peptide peptidase-like 3</fullName>
    </recommendedName>
</protein>
<dbReference type="OMA" id="VDYQWAY"/>
<evidence type="ECO:0000313" key="10">
    <source>
        <dbReference type="Proteomes" id="UP000594454"/>
    </source>
</evidence>
<dbReference type="OrthoDB" id="29661at2759"/>
<keyword evidence="10" id="KW-1185">Reference proteome</keyword>
<accession>A0A7R8Z205</accession>
<dbReference type="InterPro" id="IPR006639">
    <property type="entry name" value="Preselin/SPP"/>
</dbReference>
<feature type="transmembrane region" description="Helical" evidence="8">
    <location>
        <begin position="97"/>
        <end position="115"/>
    </location>
</feature>
<feature type="transmembrane region" description="Helical" evidence="8">
    <location>
        <begin position="30"/>
        <end position="47"/>
    </location>
</feature>
<dbReference type="FunCoup" id="A0A7R8Z205">
    <property type="interactions" value="2180"/>
</dbReference>
<dbReference type="GO" id="GO:0042500">
    <property type="term" value="F:aspartic endopeptidase activity, intramembrane cleaving"/>
    <property type="evidence" value="ECO:0007669"/>
    <property type="project" value="InterPro"/>
</dbReference>
<feature type="transmembrane region" description="Helical" evidence="8">
    <location>
        <begin position="214"/>
        <end position="235"/>
    </location>
</feature>
<evidence type="ECO:0000256" key="6">
    <source>
        <dbReference type="ARBA" id="ARBA00023136"/>
    </source>
</evidence>
<dbReference type="AlphaFoldDB" id="A0A7R8Z205"/>
<keyword evidence="4" id="KW-0378">Hydrolase</keyword>